<dbReference type="Proteomes" id="UP001058553">
    <property type="component" value="Chromosome"/>
</dbReference>
<dbReference type="Pfam" id="PF07338">
    <property type="entry name" value="YdgH_BhsA-like"/>
    <property type="match status" value="1"/>
</dbReference>
<evidence type="ECO:0000256" key="1">
    <source>
        <dbReference type="ARBA" id="ARBA00022729"/>
    </source>
</evidence>
<feature type="signal peptide" evidence="2">
    <location>
        <begin position="1"/>
        <end position="22"/>
    </location>
</feature>
<keyword evidence="5" id="KW-1185">Reference proteome</keyword>
<dbReference type="GeneID" id="92235320"/>
<evidence type="ECO:0000256" key="2">
    <source>
        <dbReference type="SAM" id="SignalP"/>
    </source>
</evidence>
<keyword evidence="1 2" id="KW-0732">Signal</keyword>
<dbReference type="SUPFAM" id="SSF159871">
    <property type="entry name" value="YdgH-like"/>
    <property type="match status" value="1"/>
</dbReference>
<feature type="chain" id="PRO_5045858111" evidence="2">
    <location>
        <begin position="23"/>
        <end position="77"/>
    </location>
</feature>
<accession>A0ABY5X829</accession>
<feature type="domain" description="YdgH/BhsA/McbA-like" evidence="3">
    <location>
        <begin position="24"/>
        <end position="67"/>
    </location>
</feature>
<dbReference type="EMBL" id="CP103445">
    <property type="protein sequence ID" value="UWS33551.1"/>
    <property type="molecule type" value="Genomic_DNA"/>
</dbReference>
<gene>
    <name evidence="4" type="ORF">NYP84_18660</name>
</gene>
<evidence type="ECO:0000313" key="5">
    <source>
        <dbReference type="Proteomes" id="UP001058553"/>
    </source>
</evidence>
<dbReference type="RefSeq" id="WP_014539860.1">
    <property type="nucleotide sequence ID" value="NZ_CP023567.1"/>
</dbReference>
<evidence type="ECO:0000259" key="3">
    <source>
        <dbReference type="Pfam" id="PF07338"/>
    </source>
</evidence>
<dbReference type="InterPro" id="IPR010854">
    <property type="entry name" value="YdgH/BhsA/McbA-like_dom"/>
</dbReference>
<organism evidence="4 5">
    <name type="scientific">Erwinia pyrifoliae</name>
    <dbReference type="NCBI Taxonomy" id="79967"/>
    <lineage>
        <taxon>Bacteria</taxon>
        <taxon>Pseudomonadati</taxon>
        <taxon>Pseudomonadota</taxon>
        <taxon>Gammaproteobacteria</taxon>
        <taxon>Enterobacterales</taxon>
        <taxon>Erwiniaceae</taxon>
        <taxon>Erwinia</taxon>
    </lineage>
</organism>
<sequence length="77" mass="7993">MKYIKKFATVIVLSTVSFASLAQSVTATGTTLDSAEAKIATQAQQAGASYKITEANTNNGVHMTAELVNPVASQSQS</sequence>
<evidence type="ECO:0000313" key="4">
    <source>
        <dbReference type="EMBL" id="UWS33551.1"/>
    </source>
</evidence>
<protein>
    <submittedName>
        <fullName evidence="4">DUF1471 domain-containing protein</fullName>
    </submittedName>
</protein>
<dbReference type="Gene3D" id="3.30.1660.10">
    <property type="entry name" value="Flavin-binding protein dodecin"/>
    <property type="match status" value="1"/>
</dbReference>
<proteinExistence type="predicted"/>
<dbReference type="InterPro" id="IPR025543">
    <property type="entry name" value="Dodecin-like"/>
</dbReference>
<name>A0ABY5X829_ERWPY</name>
<reference evidence="4" key="1">
    <citation type="submission" date="2022-07" db="EMBL/GenBank/DDBJ databases">
        <title>Genetic diversity of Erwinia pyrifoliae.</title>
        <authorList>
            <person name="Park D.S."/>
            <person name="Ham H."/>
        </authorList>
    </citation>
    <scope>NUCLEOTIDE SEQUENCE</scope>
    <source>
        <strain evidence="4">CP201486</strain>
    </source>
</reference>
<dbReference type="InterPro" id="IPR036275">
    <property type="entry name" value="YdgH-like_sf"/>
</dbReference>